<dbReference type="GO" id="GO:0005886">
    <property type="term" value="C:plasma membrane"/>
    <property type="evidence" value="ECO:0007669"/>
    <property type="project" value="UniProtKB-SubCell"/>
</dbReference>
<dbReference type="PANTHER" id="PTHR28259:SF1">
    <property type="entry name" value="FLUORIDE EXPORT PROTEIN 1-RELATED"/>
    <property type="match status" value="1"/>
</dbReference>
<evidence type="ECO:0000256" key="1">
    <source>
        <dbReference type="ARBA" id="ARBA00004651"/>
    </source>
</evidence>
<dbReference type="AlphaFoldDB" id="A0A848D6Y1"/>
<reference evidence="11 12" key="1">
    <citation type="submission" date="2020-04" db="EMBL/GenBank/DDBJ databases">
        <authorList>
            <person name="Hitch T.C.A."/>
            <person name="Wylensek D."/>
            <person name="Clavel T."/>
        </authorList>
    </citation>
    <scope>NUCLEOTIDE SEQUENCE [LARGE SCALE GENOMIC DNA]</scope>
    <source>
        <strain evidence="11 12">WCA-130-P53-4B</strain>
    </source>
</reference>
<dbReference type="GO" id="GO:0062054">
    <property type="term" value="F:fluoride channel activity"/>
    <property type="evidence" value="ECO:0007669"/>
    <property type="project" value="UniProtKB-UniRule"/>
</dbReference>
<dbReference type="EMBL" id="JABAGJ010000001">
    <property type="protein sequence ID" value="NMF01611.1"/>
    <property type="molecule type" value="Genomic_DNA"/>
</dbReference>
<organism evidence="11 12">
    <name type="scientific">Bifidobacterium boum</name>
    <dbReference type="NCBI Taxonomy" id="78343"/>
    <lineage>
        <taxon>Bacteria</taxon>
        <taxon>Bacillati</taxon>
        <taxon>Actinomycetota</taxon>
        <taxon>Actinomycetes</taxon>
        <taxon>Bifidobacteriales</taxon>
        <taxon>Bifidobacteriaceae</taxon>
        <taxon>Bifidobacterium</taxon>
    </lineage>
</organism>
<name>A0A848D6Y1_9BIFI</name>
<proteinExistence type="inferred from homology"/>
<feature type="binding site" evidence="10">
    <location>
        <position position="75"/>
    </location>
    <ligand>
        <name>Na(+)</name>
        <dbReference type="ChEBI" id="CHEBI:29101"/>
        <note>structural</note>
    </ligand>
</feature>
<accession>A0A848D6Y1</accession>
<comment type="function">
    <text evidence="9 10">Fluoride-specific ion channel. Important for reducing fluoride concentration in the cell, thus reducing its toxicity.</text>
</comment>
<dbReference type="GO" id="GO:0140114">
    <property type="term" value="P:cellular detoxification of fluoride"/>
    <property type="evidence" value="ECO:0007669"/>
    <property type="project" value="UniProtKB-UniRule"/>
</dbReference>
<evidence type="ECO:0000256" key="8">
    <source>
        <dbReference type="ARBA" id="ARBA00035585"/>
    </source>
</evidence>
<dbReference type="HAMAP" id="MF_00454">
    <property type="entry name" value="FluC"/>
    <property type="match status" value="1"/>
</dbReference>
<protein>
    <recommendedName>
        <fullName evidence="10">Fluoride-specific ion channel FluC</fullName>
    </recommendedName>
</protein>
<comment type="similarity">
    <text evidence="7 10">Belongs to the fluoride channel Fluc/FEX (TC 1.A.43) family.</text>
</comment>
<dbReference type="GO" id="GO:0046872">
    <property type="term" value="F:metal ion binding"/>
    <property type="evidence" value="ECO:0007669"/>
    <property type="project" value="UniProtKB-KW"/>
</dbReference>
<evidence type="ECO:0000256" key="10">
    <source>
        <dbReference type="HAMAP-Rule" id="MF_00454"/>
    </source>
</evidence>
<comment type="catalytic activity">
    <reaction evidence="8">
        <text>fluoride(in) = fluoride(out)</text>
        <dbReference type="Rhea" id="RHEA:76159"/>
        <dbReference type="ChEBI" id="CHEBI:17051"/>
    </reaction>
    <physiologicalReaction direction="left-to-right" evidence="8">
        <dbReference type="Rhea" id="RHEA:76160"/>
    </physiologicalReaction>
</comment>
<evidence type="ECO:0000256" key="5">
    <source>
        <dbReference type="ARBA" id="ARBA00023136"/>
    </source>
</evidence>
<dbReference type="PANTHER" id="PTHR28259">
    <property type="entry name" value="FLUORIDE EXPORT PROTEIN 1-RELATED"/>
    <property type="match status" value="1"/>
</dbReference>
<evidence type="ECO:0000313" key="11">
    <source>
        <dbReference type="EMBL" id="NMF01611.1"/>
    </source>
</evidence>
<evidence type="ECO:0000256" key="7">
    <source>
        <dbReference type="ARBA" id="ARBA00035120"/>
    </source>
</evidence>
<keyword evidence="3 10" id="KW-0812">Transmembrane</keyword>
<evidence type="ECO:0000256" key="6">
    <source>
        <dbReference type="ARBA" id="ARBA00023303"/>
    </source>
</evidence>
<feature type="transmembrane region" description="Helical" evidence="10">
    <location>
        <begin position="30"/>
        <end position="55"/>
    </location>
</feature>
<keyword evidence="10" id="KW-0406">Ion transport</keyword>
<dbReference type="Proteomes" id="UP000583419">
    <property type="component" value="Unassembled WGS sequence"/>
</dbReference>
<feature type="binding site" evidence="10">
    <location>
        <position position="72"/>
    </location>
    <ligand>
        <name>Na(+)</name>
        <dbReference type="ChEBI" id="CHEBI:29101"/>
        <note>structural</note>
    </ligand>
</feature>
<gene>
    <name evidence="10" type="primary">fluC</name>
    <name evidence="10" type="synonym">crcB</name>
    <name evidence="11" type="ORF">HF843_00080</name>
</gene>
<keyword evidence="10" id="KW-0813">Transport</keyword>
<comment type="activity regulation">
    <text evidence="10">Na(+) is not transported, but it plays an essential structural role and its presence is essential for fluoride channel function.</text>
</comment>
<feature type="transmembrane region" description="Helical" evidence="10">
    <location>
        <begin position="93"/>
        <end position="120"/>
    </location>
</feature>
<keyword evidence="10" id="KW-0479">Metal-binding</keyword>
<sequence length="122" mass="13305">MMLLVCVFGGLGTMVRYIFDVSIRRWWHHAFPLATLLVNVIASFCAGMAAAGYVYHTVDQATSLMFVAGFLGGMSTFSAAVSEMVSLARNRRWWLAFAYALMSMVVPLVCAAAGWGLVAVTR</sequence>
<evidence type="ECO:0000256" key="9">
    <source>
        <dbReference type="ARBA" id="ARBA00049940"/>
    </source>
</evidence>
<feature type="transmembrane region" description="Helical" evidence="10">
    <location>
        <begin position="62"/>
        <end position="81"/>
    </location>
</feature>
<evidence type="ECO:0000256" key="2">
    <source>
        <dbReference type="ARBA" id="ARBA00022475"/>
    </source>
</evidence>
<keyword evidence="10" id="KW-0915">Sodium</keyword>
<keyword evidence="4 10" id="KW-1133">Transmembrane helix</keyword>
<evidence type="ECO:0000313" key="12">
    <source>
        <dbReference type="Proteomes" id="UP000583419"/>
    </source>
</evidence>
<dbReference type="RefSeq" id="WP_168973078.1">
    <property type="nucleotide sequence ID" value="NZ_JABAGJ010000001.1"/>
</dbReference>
<keyword evidence="5 10" id="KW-0472">Membrane</keyword>
<comment type="subcellular location">
    <subcellularLocation>
        <location evidence="1 10">Cell membrane</location>
        <topology evidence="1 10">Multi-pass membrane protein</topology>
    </subcellularLocation>
</comment>
<evidence type="ECO:0000256" key="3">
    <source>
        <dbReference type="ARBA" id="ARBA00022692"/>
    </source>
</evidence>
<keyword evidence="6 10" id="KW-0407">Ion channel</keyword>
<keyword evidence="2 10" id="KW-1003">Cell membrane</keyword>
<dbReference type="InterPro" id="IPR003691">
    <property type="entry name" value="FluC"/>
</dbReference>
<evidence type="ECO:0000256" key="4">
    <source>
        <dbReference type="ARBA" id="ARBA00022989"/>
    </source>
</evidence>
<dbReference type="Pfam" id="PF02537">
    <property type="entry name" value="CRCB"/>
    <property type="match status" value="1"/>
</dbReference>
<comment type="caution">
    <text evidence="11">The sequence shown here is derived from an EMBL/GenBank/DDBJ whole genome shotgun (WGS) entry which is preliminary data.</text>
</comment>